<keyword evidence="3" id="KW-0808">Transferase</keyword>
<evidence type="ECO:0000259" key="2">
    <source>
        <dbReference type="Pfam" id="PF02384"/>
    </source>
</evidence>
<organism evidence="3 4">
    <name type="scientific">Gallibacterium anatis</name>
    <dbReference type="NCBI Taxonomy" id="750"/>
    <lineage>
        <taxon>Bacteria</taxon>
        <taxon>Pseudomonadati</taxon>
        <taxon>Pseudomonadota</taxon>
        <taxon>Gammaproteobacteria</taxon>
        <taxon>Pasteurellales</taxon>
        <taxon>Pasteurellaceae</taxon>
        <taxon>Gallibacterium</taxon>
    </lineage>
</organism>
<proteinExistence type="inferred from homology"/>
<gene>
    <name evidence="3" type="ORF">QP018_02180</name>
</gene>
<dbReference type="AlphaFoldDB" id="A0AAX3XF88"/>
<dbReference type="Pfam" id="PF02384">
    <property type="entry name" value="N6_Mtase"/>
    <property type="match status" value="1"/>
</dbReference>
<sequence>MKTYIRQLKKAINAHIGSNIRIKESDVLDSSNAIASYLPAEMRKEIGAFFTESRLSRKAIQCFQQAITAKSIVFDPNCGVGNLLLESSNQLGVYNHLSDTLKVWGEVLRGFDVQAEFIELTKLRLIMAALVRGVKADCSLEQAMCYFKYIIQQDSLAVSASILKSVTHLFMNPPFIAIDSPKCDYWGKGKTNSAAVFFDYYLRNVPDKCNIVAILPDVLRSGSRFKHFRDFVSENLQGKCDIEGRFSDTADVDVFILSGQKCKDGQGIIWSPQYINSHNLGEDYDVCIGPLVAYRDKREGNIYPYFHPKNCKNWEIVTAVSETREFNGKVIQPPCVLIKRTSSPSDKYRAAATLINLKQPIAVENHLIVVTPKDKSLKKCKRLLKMLERPEINQFLNEQIRLRHLTVGVIKSIPLLS</sequence>
<dbReference type="InterPro" id="IPR029063">
    <property type="entry name" value="SAM-dependent_MTases_sf"/>
</dbReference>
<evidence type="ECO:0000256" key="1">
    <source>
        <dbReference type="ARBA" id="ARBA00006594"/>
    </source>
</evidence>
<dbReference type="SUPFAM" id="SSF53335">
    <property type="entry name" value="S-adenosyl-L-methionine-dependent methyltransferases"/>
    <property type="match status" value="1"/>
</dbReference>
<dbReference type="GO" id="GO:0008170">
    <property type="term" value="F:N-methyltransferase activity"/>
    <property type="evidence" value="ECO:0007669"/>
    <property type="project" value="InterPro"/>
</dbReference>
<reference evidence="3 4" key="1">
    <citation type="submission" date="2023-06" db="EMBL/GenBank/DDBJ databases">
        <title>Complete Genome Sequence of Gallibacterium anatis Strain BJF12, Isolated from a chicken with diarrhea.</title>
        <authorList>
            <person name="Guo F."/>
            <person name="Bu W."/>
            <person name="Xu F."/>
            <person name="Wen T."/>
        </authorList>
    </citation>
    <scope>NUCLEOTIDE SEQUENCE [LARGE SCALE GENOMIC DNA]</scope>
    <source>
        <strain evidence="3 4">BJF12</strain>
    </source>
</reference>
<dbReference type="RefSeq" id="WP_285092540.1">
    <property type="nucleotide sequence ID" value="NZ_CP126975.1"/>
</dbReference>
<dbReference type="GO" id="GO:0003677">
    <property type="term" value="F:DNA binding"/>
    <property type="evidence" value="ECO:0007669"/>
    <property type="project" value="InterPro"/>
</dbReference>
<keyword evidence="4" id="KW-1185">Reference proteome</keyword>
<dbReference type="Gene3D" id="3.40.50.150">
    <property type="entry name" value="Vaccinia Virus protein VP39"/>
    <property type="match status" value="1"/>
</dbReference>
<dbReference type="GO" id="GO:0032259">
    <property type="term" value="P:methylation"/>
    <property type="evidence" value="ECO:0007669"/>
    <property type="project" value="UniProtKB-KW"/>
</dbReference>
<keyword evidence="3" id="KW-0489">Methyltransferase</keyword>
<dbReference type="EMBL" id="CP126975">
    <property type="protein sequence ID" value="WIM80065.1"/>
    <property type="molecule type" value="Genomic_DNA"/>
</dbReference>
<dbReference type="PRINTS" id="PR00507">
    <property type="entry name" value="N12N6MTFRASE"/>
</dbReference>
<accession>A0AAX3XF88</accession>
<name>A0AAX3XF88_9PAST</name>
<protein>
    <submittedName>
        <fullName evidence="3">N-6 DNA methylase</fullName>
    </submittedName>
</protein>
<dbReference type="InterPro" id="IPR003356">
    <property type="entry name" value="DNA_methylase_A-5"/>
</dbReference>
<comment type="similarity">
    <text evidence="1">Belongs to the N(4)/N(6)-methyltransferase family.</text>
</comment>
<dbReference type="Proteomes" id="UP001226750">
    <property type="component" value="Chromosome"/>
</dbReference>
<evidence type="ECO:0000313" key="4">
    <source>
        <dbReference type="Proteomes" id="UP001226750"/>
    </source>
</evidence>
<feature type="domain" description="DNA methylase adenine-specific" evidence="2">
    <location>
        <begin position="40"/>
        <end position="128"/>
    </location>
</feature>
<evidence type="ECO:0000313" key="3">
    <source>
        <dbReference type="EMBL" id="WIM80065.1"/>
    </source>
</evidence>